<sequence>MKNRTVPFLLLRAMSAINLNAQPSGFLLSDAIPANFVHHYYEAYCGMPTAEKLSTFYADEAVIYDPTYDWVGKSKVDIFRNFDANNSKNENEWHIHQEIRQGNTLVTEGLLKAKYGGIAYEMRFVNIFHFEKGLIIK</sequence>
<dbReference type="Gene3D" id="3.10.450.50">
    <property type="match status" value="1"/>
</dbReference>
<evidence type="ECO:0000256" key="1">
    <source>
        <dbReference type="SAM" id="SignalP"/>
    </source>
</evidence>
<keyword evidence="1" id="KW-0732">Signal</keyword>
<reference evidence="3 4" key="1">
    <citation type="submission" date="2018-07" db="EMBL/GenBank/DDBJ databases">
        <title>Genome analysis of Runella aurantiaca.</title>
        <authorList>
            <person name="Yang X."/>
        </authorList>
    </citation>
    <scope>NUCLEOTIDE SEQUENCE [LARGE SCALE GENOMIC DNA]</scope>
    <source>
        <strain evidence="3 4">YX9</strain>
    </source>
</reference>
<evidence type="ECO:0000313" key="4">
    <source>
        <dbReference type="Proteomes" id="UP000253141"/>
    </source>
</evidence>
<dbReference type="Pfam" id="PF12680">
    <property type="entry name" value="SnoaL_2"/>
    <property type="match status" value="1"/>
</dbReference>
<feature type="chain" id="PRO_5017002381" evidence="1">
    <location>
        <begin position="22"/>
        <end position="137"/>
    </location>
</feature>
<dbReference type="InterPro" id="IPR037401">
    <property type="entry name" value="SnoaL-like"/>
</dbReference>
<dbReference type="Proteomes" id="UP000253141">
    <property type="component" value="Unassembled WGS sequence"/>
</dbReference>
<gene>
    <name evidence="3" type="ORF">DVG78_26975</name>
</gene>
<evidence type="ECO:0000259" key="2">
    <source>
        <dbReference type="Pfam" id="PF12680"/>
    </source>
</evidence>
<name>A0A369HYZ8_9BACT</name>
<evidence type="ECO:0000313" key="3">
    <source>
        <dbReference type="EMBL" id="RDB02761.1"/>
    </source>
</evidence>
<dbReference type="RefSeq" id="WP_114464104.1">
    <property type="nucleotide sequence ID" value="NZ_QPIW01000036.1"/>
</dbReference>
<organism evidence="3 4">
    <name type="scientific">Runella aurantiaca</name>
    <dbReference type="NCBI Taxonomy" id="2282308"/>
    <lineage>
        <taxon>Bacteria</taxon>
        <taxon>Pseudomonadati</taxon>
        <taxon>Bacteroidota</taxon>
        <taxon>Cytophagia</taxon>
        <taxon>Cytophagales</taxon>
        <taxon>Spirosomataceae</taxon>
        <taxon>Runella</taxon>
    </lineage>
</organism>
<protein>
    <submittedName>
        <fullName evidence="3">Nuclear transport factor 2 family protein</fullName>
    </submittedName>
</protein>
<feature type="domain" description="SnoaL-like" evidence="2">
    <location>
        <begin position="38"/>
        <end position="136"/>
    </location>
</feature>
<keyword evidence="4" id="KW-1185">Reference proteome</keyword>
<dbReference type="InterPro" id="IPR032710">
    <property type="entry name" value="NTF2-like_dom_sf"/>
</dbReference>
<accession>A0A369HYZ8</accession>
<dbReference type="EMBL" id="QPIW01000036">
    <property type="protein sequence ID" value="RDB02761.1"/>
    <property type="molecule type" value="Genomic_DNA"/>
</dbReference>
<dbReference type="SUPFAM" id="SSF54427">
    <property type="entry name" value="NTF2-like"/>
    <property type="match status" value="1"/>
</dbReference>
<proteinExistence type="predicted"/>
<dbReference type="AlphaFoldDB" id="A0A369HYZ8"/>
<dbReference type="OrthoDB" id="962851at2"/>
<feature type="signal peptide" evidence="1">
    <location>
        <begin position="1"/>
        <end position="21"/>
    </location>
</feature>
<comment type="caution">
    <text evidence="3">The sequence shown here is derived from an EMBL/GenBank/DDBJ whole genome shotgun (WGS) entry which is preliminary data.</text>
</comment>